<keyword evidence="2" id="KW-1185">Reference proteome</keyword>
<dbReference type="GO" id="GO:0032259">
    <property type="term" value="P:methylation"/>
    <property type="evidence" value="ECO:0007669"/>
    <property type="project" value="UniProtKB-KW"/>
</dbReference>
<dbReference type="EMBL" id="JAAARO010000016">
    <property type="protein sequence ID" value="KAF5733856.1"/>
    <property type="molecule type" value="Genomic_DNA"/>
</dbReference>
<dbReference type="AlphaFoldDB" id="A0A7J7CIM3"/>
<name>A0A7J7CIM3_TRIWF</name>
<sequence>MAFTLLESNRQKSGRGRGGVVVLMEEPDETNNIDGHTTKDTPLRYVSLDRVYSDFPNVRATGGSAKEVKARKVAPAKSPVRFVYSRVSRRGGTSERPSLFESLLARHGESVPKAKAVETETADCGEVTNSKKKRKIGKVSCQNWGLI</sequence>
<dbReference type="Proteomes" id="UP000593562">
    <property type="component" value="Unassembled WGS sequence"/>
</dbReference>
<dbReference type="GO" id="GO:0008168">
    <property type="term" value="F:methyltransferase activity"/>
    <property type="evidence" value="ECO:0007669"/>
    <property type="project" value="UniProtKB-KW"/>
</dbReference>
<accession>A0A7J7CIM3</accession>
<organism evidence="1 2">
    <name type="scientific">Tripterygium wilfordii</name>
    <name type="common">Thunder God vine</name>
    <dbReference type="NCBI Taxonomy" id="458696"/>
    <lineage>
        <taxon>Eukaryota</taxon>
        <taxon>Viridiplantae</taxon>
        <taxon>Streptophyta</taxon>
        <taxon>Embryophyta</taxon>
        <taxon>Tracheophyta</taxon>
        <taxon>Spermatophyta</taxon>
        <taxon>Magnoliopsida</taxon>
        <taxon>eudicotyledons</taxon>
        <taxon>Gunneridae</taxon>
        <taxon>Pentapetalae</taxon>
        <taxon>rosids</taxon>
        <taxon>fabids</taxon>
        <taxon>Celastrales</taxon>
        <taxon>Celastraceae</taxon>
        <taxon>Tripterygium</taxon>
    </lineage>
</organism>
<proteinExistence type="predicted"/>
<gene>
    <name evidence="1" type="ORF">HS088_TW16G00297</name>
</gene>
<comment type="caution">
    <text evidence="1">The sequence shown here is derived from an EMBL/GenBank/DDBJ whole genome shotgun (WGS) entry which is preliminary data.</text>
</comment>
<keyword evidence="1" id="KW-0489">Methyltransferase</keyword>
<dbReference type="InParanoid" id="A0A7J7CIM3"/>
<protein>
    <submittedName>
        <fullName evidence="1">Histone-lysine N-methyltransferase ATX2-like</fullName>
    </submittedName>
</protein>
<keyword evidence="1" id="KW-0808">Transferase</keyword>
<evidence type="ECO:0000313" key="1">
    <source>
        <dbReference type="EMBL" id="KAF5733856.1"/>
    </source>
</evidence>
<reference evidence="1 2" key="1">
    <citation type="journal article" date="2020" name="Nat. Commun.">
        <title>Genome of Tripterygium wilfordii and identification of cytochrome P450 involved in triptolide biosynthesis.</title>
        <authorList>
            <person name="Tu L."/>
            <person name="Su P."/>
            <person name="Zhang Z."/>
            <person name="Gao L."/>
            <person name="Wang J."/>
            <person name="Hu T."/>
            <person name="Zhou J."/>
            <person name="Zhang Y."/>
            <person name="Zhao Y."/>
            <person name="Liu Y."/>
            <person name="Song Y."/>
            <person name="Tong Y."/>
            <person name="Lu Y."/>
            <person name="Yang J."/>
            <person name="Xu C."/>
            <person name="Jia M."/>
            <person name="Peters R.J."/>
            <person name="Huang L."/>
            <person name="Gao W."/>
        </authorList>
    </citation>
    <scope>NUCLEOTIDE SEQUENCE [LARGE SCALE GENOMIC DNA]</scope>
    <source>
        <strain evidence="2">cv. XIE 37</strain>
        <tissue evidence="1">Leaf</tissue>
    </source>
</reference>
<evidence type="ECO:0000313" key="2">
    <source>
        <dbReference type="Proteomes" id="UP000593562"/>
    </source>
</evidence>